<evidence type="ECO:0000313" key="3">
    <source>
        <dbReference type="Proteomes" id="UP001217089"/>
    </source>
</evidence>
<proteinExistence type="predicted"/>
<reference evidence="2 3" key="1">
    <citation type="submission" date="2022-12" db="EMBL/GenBank/DDBJ databases">
        <title>Chromosome-level genome of Tegillarca granosa.</title>
        <authorList>
            <person name="Kim J."/>
        </authorList>
    </citation>
    <scope>NUCLEOTIDE SEQUENCE [LARGE SCALE GENOMIC DNA]</scope>
    <source>
        <strain evidence="2">Teg-2019</strain>
        <tissue evidence="2">Adductor muscle</tissue>
    </source>
</reference>
<protein>
    <submittedName>
        <fullName evidence="2">Uncharacterized protein</fullName>
    </submittedName>
</protein>
<sequence>MSFRFTKRVTSSGRTMTITTTNPCVAPREIKPAPKLSEADLFQDFRFKGYPNVGNDFIFILFLQALFKLSPNIFFLNLQNLLDSKLPRFTEKKIREREDINEFLKQKQFEREMKERERKREQREAFKMLQETNEFGKPGAGAPNNLNDHRKQKFTEEDLSKRRTPPRYQDQFAPAFTNEEINSFRKKFLSICVFCSLQDQDMARQRVDSRNRDTYRFPPNEKEVYARQIEADVQNRTIRDQSKKIDEMKGDLEMLKHDTGYRGPSPHRAGPDSFAQMQSQNFGEKVWEDMAPRRTVNVFL</sequence>
<comment type="caution">
    <text evidence="2">The sequence shown here is derived from an EMBL/GenBank/DDBJ whole genome shotgun (WGS) entry which is preliminary data.</text>
</comment>
<gene>
    <name evidence="2" type="ORF">KUTeg_014979</name>
</gene>
<accession>A0ABQ9ETF5</accession>
<dbReference type="EMBL" id="JARBDR010000793">
    <property type="protein sequence ID" value="KAJ8306895.1"/>
    <property type="molecule type" value="Genomic_DNA"/>
</dbReference>
<evidence type="ECO:0000313" key="2">
    <source>
        <dbReference type="EMBL" id="KAJ8306895.1"/>
    </source>
</evidence>
<feature type="region of interest" description="Disordered" evidence="1">
    <location>
        <begin position="130"/>
        <end position="150"/>
    </location>
</feature>
<dbReference type="Proteomes" id="UP001217089">
    <property type="component" value="Unassembled WGS sequence"/>
</dbReference>
<evidence type="ECO:0000256" key="1">
    <source>
        <dbReference type="SAM" id="MobiDB-lite"/>
    </source>
</evidence>
<organism evidence="2 3">
    <name type="scientific">Tegillarca granosa</name>
    <name type="common">Malaysian cockle</name>
    <name type="synonym">Anadara granosa</name>
    <dbReference type="NCBI Taxonomy" id="220873"/>
    <lineage>
        <taxon>Eukaryota</taxon>
        <taxon>Metazoa</taxon>
        <taxon>Spiralia</taxon>
        <taxon>Lophotrochozoa</taxon>
        <taxon>Mollusca</taxon>
        <taxon>Bivalvia</taxon>
        <taxon>Autobranchia</taxon>
        <taxon>Pteriomorphia</taxon>
        <taxon>Arcoida</taxon>
        <taxon>Arcoidea</taxon>
        <taxon>Arcidae</taxon>
        <taxon>Tegillarca</taxon>
    </lineage>
</organism>
<name>A0ABQ9ETF5_TEGGR</name>
<keyword evidence="3" id="KW-1185">Reference proteome</keyword>